<evidence type="ECO:0000256" key="4">
    <source>
        <dbReference type="ARBA" id="ARBA00022989"/>
    </source>
</evidence>
<keyword evidence="3" id="KW-0812">Transmembrane</keyword>
<name>A0A1Y5HVN0_OLEAN</name>
<reference evidence="9" key="1">
    <citation type="journal article" date="2017" name="Proc. Natl. Acad. Sci. U.S.A.">
        <title>Simulation of Deepwater Horizon oil plume reveals substrate specialization within a complex community of hydrocarbon degraders.</title>
        <authorList>
            <person name="Hu P."/>
            <person name="Dubinsky E.A."/>
            <person name="Probst A.J."/>
            <person name="Wang J."/>
            <person name="Sieber C.M.K."/>
            <person name="Tom L.M."/>
            <person name="Gardinali P."/>
            <person name="Banfield J.F."/>
            <person name="Atlas R.M."/>
            <person name="Andersen G.L."/>
        </authorList>
    </citation>
    <scope>NUCLEOTIDE SEQUENCE [LARGE SCALE GENOMIC DNA]</scope>
</reference>
<accession>A0A1Y5HVN0</accession>
<dbReference type="Pfam" id="PF01145">
    <property type="entry name" value="Band_7"/>
    <property type="match status" value="1"/>
</dbReference>
<dbReference type="Gene3D" id="3.30.479.30">
    <property type="entry name" value="Band 7 domain"/>
    <property type="match status" value="1"/>
</dbReference>
<dbReference type="PANTHER" id="PTHR42911">
    <property type="entry name" value="MODULATOR OF FTSH PROTEASE HFLC"/>
    <property type="match status" value="1"/>
</dbReference>
<comment type="subcellular location">
    <subcellularLocation>
        <location evidence="1">Membrane</location>
        <topology evidence="1">Single-pass membrane protein</topology>
    </subcellularLocation>
</comment>
<keyword evidence="4" id="KW-1133">Transmembrane helix</keyword>
<evidence type="ECO:0000256" key="2">
    <source>
        <dbReference type="ARBA" id="ARBA00007862"/>
    </source>
</evidence>
<dbReference type="InterPro" id="IPR001107">
    <property type="entry name" value="Band_7"/>
</dbReference>
<evidence type="ECO:0000256" key="1">
    <source>
        <dbReference type="ARBA" id="ARBA00004167"/>
    </source>
</evidence>
<proteinExistence type="inferred from homology"/>
<evidence type="ECO:0000256" key="6">
    <source>
        <dbReference type="PIRNR" id="PIRNR005651"/>
    </source>
</evidence>
<protein>
    <recommendedName>
        <fullName evidence="6">Protein HflC</fullName>
    </recommendedName>
</protein>
<evidence type="ECO:0000313" key="8">
    <source>
        <dbReference type="EMBL" id="OUS41369.1"/>
    </source>
</evidence>
<dbReference type="SUPFAM" id="SSF117892">
    <property type="entry name" value="Band 7/SPFH domain"/>
    <property type="match status" value="1"/>
</dbReference>
<comment type="function">
    <text evidence="6">HflC and HflK could regulate a protease.</text>
</comment>
<gene>
    <name evidence="8" type="ORF">A9R00_01285</name>
</gene>
<keyword evidence="5" id="KW-0472">Membrane</keyword>
<dbReference type="Proteomes" id="UP000227088">
    <property type="component" value="Unassembled WGS sequence"/>
</dbReference>
<evidence type="ECO:0000259" key="7">
    <source>
        <dbReference type="SMART" id="SM00244"/>
    </source>
</evidence>
<dbReference type="AlphaFoldDB" id="A0A1Y5HVN0"/>
<comment type="caution">
    <text evidence="8">The sequence shown here is derived from an EMBL/GenBank/DDBJ whole genome shotgun (WGS) entry which is preliminary data.</text>
</comment>
<evidence type="ECO:0000256" key="3">
    <source>
        <dbReference type="ARBA" id="ARBA00022692"/>
    </source>
</evidence>
<feature type="domain" description="Band 7" evidence="7">
    <location>
        <begin position="21"/>
        <end position="185"/>
    </location>
</feature>
<dbReference type="NCBIfam" id="TIGR01932">
    <property type="entry name" value="hflC"/>
    <property type="match status" value="1"/>
</dbReference>
<dbReference type="SMART" id="SM00244">
    <property type="entry name" value="PHB"/>
    <property type="match status" value="1"/>
</dbReference>
<evidence type="ECO:0000256" key="5">
    <source>
        <dbReference type="ARBA" id="ARBA00023136"/>
    </source>
</evidence>
<dbReference type="EMBL" id="MABE01000078">
    <property type="protein sequence ID" value="OUS41369.1"/>
    <property type="molecule type" value="Genomic_DNA"/>
</dbReference>
<dbReference type="InterPro" id="IPR010200">
    <property type="entry name" value="HflC"/>
</dbReference>
<organism evidence="8 9">
    <name type="scientific">Oleispira antarctica</name>
    <dbReference type="NCBI Taxonomy" id="188908"/>
    <lineage>
        <taxon>Bacteria</taxon>
        <taxon>Pseudomonadati</taxon>
        <taxon>Pseudomonadota</taxon>
        <taxon>Gammaproteobacteria</taxon>
        <taxon>Oceanospirillales</taxon>
        <taxon>Oceanospirillaceae</taxon>
        <taxon>Oleispira</taxon>
    </lineage>
</organism>
<dbReference type="CDD" id="cd03405">
    <property type="entry name" value="SPFH_HflC"/>
    <property type="match status" value="1"/>
</dbReference>
<evidence type="ECO:0000313" key="9">
    <source>
        <dbReference type="Proteomes" id="UP000227088"/>
    </source>
</evidence>
<dbReference type="GO" id="GO:0016020">
    <property type="term" value="C:membrane"/>
    <property type="evidence" value="ECO:0007669"/>
    <property type="project" value="UniProtKB-SubCell"/>
</dbReference>
<dbReference type="PANTHER" id="PTHR42911:SF1">
    <property type="entry name" value="MODULATOR OF FTSH PROTEASE HFLC"/>
    <property type="match status" value="1"/>
</dbReference>
<sequence>MTGKSLGLLIVLGLAIIIGSQSLYVVKETESALTLQFGQIVENDIPPGLHIKTPFLQNVIKFDARILTLDAKPARFLTAGKKYVIVDAFVKWRIKDVLKYYKATAGDRFEASNRLADLANKGLRNEFARRSLHEVVSGQRDQLMTDLTADLNKETQAEFGIEVLDVRVKAIDLPKELSNDVYRRMRAERDREAKEIRSEGRELAEGIRAEADRNKTVTLANAYRESEQLKGEGDATAANIYAKAYSKDSEFYAFTRSLKAYTETFQSQDVLLLKPDSDFFRYMKDAKGK</sequence>
<dbReference type="PIRSF" id="PIRSF005651">
    <property type="entry name" value="HflC"/>
    <property type="match status" value="1"/>
</dbReference>
<comment type="similarity">
    <text evidence="2 6">Belongs to the band 7/mec-2 family. HflC subfamily.</text>
</comment>
<dbReference type="InterPro" id="IPR036013">
    <property type="entry name" value="Band_7/SPFH_dom_sf"/>
</dbReference>